<feature type="compositionally biased region" description="Low complexity" evidence="22">
    <location>
        <begin position="1089"/>
        <end position="1112"/>
    </location>
</feature>
<evidence type="ECO:0000256" key="5">
    <source>
        <dbReference type="ARBA" id="ARBA00005490"/>
    </source>
</evidence>
<evidence type="ECO:0000256" key="19">
    <source>
        <dbReference type="PROSITE-ProRule" id="PRU01207"/>
    </source>
</evidence>
<evidence type="ECO:0000256" key="1">
    <source>
        <dbReference type="ARBA" id="ARBA00004123"/>
    </source>
</evidence>
<feature type="domain" description="Protein kinase" evidence="24">
    <location>
        <begin position="1190"/>
        <end position="1449"/>
    </location>
</feature>
<dbReference type="EC" id="2.7.11.13" evidence="6"/>
<dbReference type="SMART" id="SM00742">
    <property type="entry name" value="Hr1"/>
    <property type="match status" value="3"/>
</dbReference>
<dbReference type="GO" id="GO:0007165">
    <property type="term" value="P:signal transduction"/>
    <property type="evidence" value="ECO:0007669"/>
    <property type="project" value="InterPro"/>
</dbReference>
<dbReference type="Pfam" id="PF02185">
    <property type="entry name" value="HR1"/>
    <property type="match status" value="3"/>
</dbReference>
<feature type="region of interest" description="Disordered" evidence="22">
    <location>
        <begin position="1075"/>
        <end position="1112"/>
    </location>
</feature>
<feature type="domain" description="AGC-kinase C-terminal" evidence="25">
    <location>
        <begin position="1450"/>
        <end position="1517"/>
    </location>
</feature>
<evidence type="ECO:0000256" key="21">
    <source>
        <dbReference type="SAM" id="Coils"/>
    </source>
</evidence>
<dbReference type="GO" id="GO:0031267">
    <property type="term" value="F:small GTPase binding"/>
    <property type="evidence" value="ECO:0007669"/>
    <property type="project" value="InterPro"/>
</dbReference>
<evidence type="ECO:0000313" key="27">
    <source>
        <dbReference type="Proteomes" id="UP001652628"/>
    </source>
</evidence>
<dbReference type="PROSITE" id="PS51285">
    <property type="entry name" value="AGC_KINASE_CTER"/>
    <property type="match status" value="1"/>
</dbReference>
<dbReference type="GO" id="GO:0005634">
    <property type="term" value="C:nucleus"/>
    <property type="evidence" value="ECO:0007669"/>
    <property type="project" value="UniProtKB-SubCell"/>
</dbReference>
<feature type="compositionally biased region" description="Low complexity" evidence="22">
    <location>
        <begin position="666"/>
        <end position="680"/>
    </location>
</feature>
<dbReference type="Proteomes" id="UP001652628">
    <property type="component" value="Chromosome 2R"/>
</dbReference>
<keyword evidence="7" id="KW-0963">Cytoplasm</keyword>
<dbReference type="CDD" id="cd11623">
    <property type="entry name" value="HR1_PKN_2"/>
    <property type="match status" value="1"/>
</dbReference>
<comment type="catalytic activity">
    <reaction evidence="17">
        <text>L-threonyl-[protein] + ATP = O-phospho-L-threonyl-[protein] + ADP + H(+)</text>
        <dbReference type="Rhea" id="RHEA:46608"/>
        <dbReference type="Rhea" id="RHEA-COMP:11060"/>
        <dbReference type="Rhea" id="RHEA-COMP:11605"/>
        <dbReference type="ChEBI" id="CHEBI:15378"/>
        <dbReference type="ChEBI" id="CHEBI:30013"/>
        <dbReference type="ChEBI" id="CHEBI:30616"/>
        <dbReference type="ChEBI" id="CHEBI:61977"/>
        <dbReference type="ChEBI" id="CHEBI:456216"/>
        <dbReference type="EC" id="2.7.11.13"/>
    </reaction>
</comment>
<dbReference type="GO" id="GO:0004697">
    <property type="term" value="F:diacylglycerol-dependent serine/threonine kinase activity"/>
    <property type="evidence" value="ECO:0007669"/>
    <property type="project" value="UniProtKB-EC"/>
</dbReference>
<feature type="domain" description="REM-1" evidence="26">
    <location>
        <begin position="237"/>
        <end position="314"/>
    </location>
</feature>
<feature type="region of interest" description="Disordered" evidence="22">
    <location>
        <begin position="908"/>
        <end position="987"/>
    </location>
</feature>
<comment type="subcellular location">
    <subcellularLocation>
        <location evidence="4">Cleavage furrow</location>
    </subcellularLocation>
    <subcellularLocation>
        <location evidence="3">Cytoplasm</location>
    </subcellularLocation>
    <subcellularLocation>
        <location evidence="2">Midbody</location>
    </subcellularLocation>
    <subcellularLocation>
        <location evidence="1">Nucleus</location>
    </subcellularLocation>
</comment>
<evidence type="ECO:0000259" key="25">
    <source>
        <dbReference type="PROSITE" id="PS51285"/>
    </source>
</evidence>
<dbReference type="GO" id="GO:0005524">
    <property type="term" value="F:ATP binding"/>
    <property type="evidence" value="ECO:0007669"/>
    <property type="project" value="UniProtKB-UniRule"/>
</dbReference>
<dbReference type="InterPro" id="IPR037313">
    <property type="entry name" value="PKN_HR1_1"/>
</dbReference>
<keyword evidence="9" id="KW-0597">Phosphoprotein</keyword>
<evidence type="ECO:0000256" key="3">
    <source>
        <dbReference type="ARBA" id="ARBA00004496"/>
    </source>
</evidence>
<evidence type="ECO:0000256" key="9">
    <source>
        <dbReference type="ARBA" id="ARBA00022553"/>
    </source>
</evidence>
<dbReference type="GO" id="GO:0005737">
    <property type="term" value="C:cytoplasm"/>
    <property type="evidence" value="ECO:0007669"/>
    <property type="project" value="UniProtKB-SubCell"/>
</dbReference>
<dbReference type="InterPro" id="IPR036274">
    <property type="entry name" value="HR1_rpt_sf"/>
</dbReference>
<keyword evidence="10" id="KW-0808">Transferase</keyword>
<dbReference type="InterPro" id="IPR008271">
    <property type="entry name" value="Ser/Thr_kinase_AS"/>
</dbReference>
<dbReference type="PANTHER" id="PTHR24351">
    <property type="entry name" value="RIBOSOMAL PROTEIN S6 KINASE"/>
    <property type="match status" value="1"/>
</dbReference>
<feature type="domain" description="C2" evidence="23">
    <location>
        <begin position="453"/>
        <end position="609"/>
    </location>
</feature>
<feature type="binding site" evidence="20">
    <location>
        <position position="1219"/>
    </location>
    <ligand>
        <name>ATP</name>
        <dbReference type="ChEBI" id="CHEBI:30616"/>
    </ligand>
</feature>
<keyword evidence="16" id="KW-0539">Nucleus</keyword>
<feature type="compositionally biased region" description="Low complexity" evidence="22">
    <location>
        <begin position="944"/>
        <end position="964"/>
    </location>
</feature>
<keyword evidence="12 20" id="KW-0547">Nucleotide-binding</keyword>
<feature type="region of interest" description="Disordered" evidence="22">
    <location>
        <begin position="1135"/>
        <end position="1160"/>
    </location>
</feature>
<evidence type="ECO:0000259" key="24">
    <source>
        <dbReference type="PROSITE" id="PS50011"/>
    </source>
</evidence>
<dbReference type="PROSITE" id="PS50004">
    <property type="entry name" value="C2"/>
    <property type="match status" value="1"/>
</dbReference>
<evidence type="ECO:0000256" key="2">
    <source>
        <dbReference type="ARBA" id="ARBA00004214"/>
    </source>
</evidence>
<accession>A0AB39Z5G5</accession>
<dbReference type="Gene3D" id="1.10.287.160">
    <property type="entry name" value="HR1 repeat"/>
    <property type="match status" value="3"/>
</dbReference>
<keyword evidence="27" id="KW-1185">Reference proteome</keyword>
<evidence type="ECO:0000256" key="16">
    <source>
        <dbReference type="ARBA" id="ARBA00023242"/>
    </source>
</evidence>
<feature type="region of interest" description="Disordered" evidence="22">
    <location>
        <begin position="1"/>
        <end position="39"/>
    </location>
</feature>
<feature type="coiled-coil region" evidence="21">
    <location>
        <begin position="174"/>
        <end position="201"/>
    </location>
</feature>
<organism evidence="27 28">
    <name type="scientific">Drosophila suzukii</name>
    <name type="common">Spotted-wing drosophila fruit fly</name>
    <dbReference type="NCBI Taxonomy" id="28584"/>
    <lineage>
        <taxon>Eukaryota</taxon>
        <taxon>Metazoa</taxon>
        <taxon>Ecdysozoa</taxon>
        <taxon>Arthropoda</taxon>
        <taxon>Hexapoda</taxon>
        <taxon>Insecta</taxon>
        <taxon>Pterygota</taxon>
        <taxon>Neoptera</taxon>
        <taxon>Endopterygota</taxon>
        <taxon>Diptera</taxon>
        <taxon>Brachycera</taxon>
        <taxon>Muscomorpha</taxon>
        <taxon>Ephydroidea</taxon>
        <taxon>Drosophilidae</taxon>
        <taxon>Drosophila</taxon>
        <taxon>Sophophora</taxon>
    </lineage>
</organism>
<evidence type="ECO:0000313" key="28">
    <source>
        <dbReference type="RefSeq" id="XP_016928771.2"/>
    </source>
</evidence>
<evidence type="ECO:0000256" key="8">
    <source>
        <dbReference type="ARBA" id="ARBA00022527"/>
    </source>
</evidence>
<proteinExistence type="inferred from homology"/>
<dbReference type="GeneID" id="108009167"/>
<evidence type="ECO:0000256" key="11">
    <source>
        <dbReference type="ARBA" id="ARBA00022737"/>
    </source>
</evidence>
<gene>
    <name evidence="28" type="primary">Pkn</name>
</gene>
<dbReference type="SUPFAM" id="SSF49562">
    <property type="entry name" value="C2 domain (Calcium/lipid-binding domain, CaLB)"/>
    <property type="match status" value="1"/>
</dbReference>
<keyword evidence="8" id="KW-0723">Serine/threonine-protein kinase</keyword>
<evidence type="ECO:0000259" key="23">
    <source>
        <dbReference type="PROSITE" id="PS50004"/>
    </source>
</evidence>
<name>A0AB39Z5G5_DROSZ</name>
<feature type="domain" description="REM-1" evidence="26">
    <location>
        <begin position="123"/>
        <end position="197"/>
    </location>
</feature>
<evidence type="ECO:0000256" key="4">
    <source>
        <dbReference type="ARBA" id="ARBA00004626"/>
    </source>
</evidence>
<feature type="region of interest" description="Disordered" evidence="22">
    <location>
        <begin position="489"/>
        <end position="511"/>
    </location>
</feature>
<sequence length="1517" mass="168598">MSRLVKRIRSMINPNSQRDREDSTSIATSEGGGAHRKCHSLPRRYSKRSAARRSNSGLWNRLVTNVFGPEDADDFNNDGDSVGGAIFYTDSVNGSNYVISGEGEYIKHPVLYELSHKYGFTENLPESCMSIRLEEIKEAIRREIRKELKIKEGAEKLREVAKDRRSLSDVAVLVKKSKSKLAELKSELQELESQILLTSANTAVNSNGQESITACIDPNGGFLVSGAVGGLGGGNTALDGGAPATANDKVLASLEKQLQIEMKVKTGAENMIQSLGIGCDKKLLAEAHQMLADSKAKIEFLRLRIIKVKQNREQADRLKASRQMMDEHGQTIGGTNSQPASLETTLEERIEELRHRLRIEAAVVDGAKNVIRTLQTANRAPDKKALQEAHGRLSESSRKLDLLRYSLELRRQELPVDSPAAQLLKTELQIVQQSTSPAPVTYTSLQTGQGGLLGGKPYQSVSSLGRCASVTGKLEVRLLGCQDLLEDVPGRSRRDKDNNSSPGDLRSFVKGVTSRSSSKSYSVKDETSIEIMAAIKLDNITVGQTSWKPCSQQAWDQRFSIDLDRSRELEIGVYWRDWRSLCAVKVLRLEEFIDDVRHGMALQLEPQGLLFAEVKFLNPMISQKPKLRRQRMIFNRQQAKNISRAKQMNINVATWGRLLKRNAPNHVHMGSVGSGSSMTGASPMVVSGSRDSESPISRTPSSDALVEPEPYTPGEQAQNLEFDPDAGIHEHVETPGEYPDPAASGLSGMRPLSMHMQGISVLPPDSPPVAAGATGRPNTLSLQMPGVSKGQSIQGGRTAAPTTAPPPPPVLKSASTTPILDQELQDALHEFDFLSDLDSRPTTLRRLLKEQNMSLDPGALENLLLQQQQTEQQALQQRQRQEQLRLQQFQEAQRLAILDLCEKQKDLEEEEQLPPTFVQPTPLPPLASNNNQIMPSSNARHSYSHSQSQSPNHNQFQLQQQQQPQPLPAQKPAQNPEPPSAVEQQLHRPVLILPPVVLLGGREEERSVPPSPLVEYPEDDEEYLFRGSSDNLGSRLHSTHSSSAGDRFCVEVIPQLGKLYVGSSQQQYVQQSSPIIQEPPTPTIYGNSAAAGAPQFPQPAQRQEKQPAQQQQQPIYANQYELNVAKAAAAAASVYSPSSSTNSNSNQQQQQQQQRRNVARGLQYRESGGIEAGRAGKQPPNAGMLSMDNFRLLSVLGRGHFGKVILSQLRSNNQYYAIKALKKGDIIARDEVESLLSEKRIFEVANAMRHPFLVNLYSCFQTEQHVCFVMEYAAGGDLMMHIHTDVFLEPRAVFYAACVVLGLQYLHENKIIYRDLKLDNLLLDTDGYVKIADFGLCKEGMGFGDRTGTFCGTPEFLAPEVLTETSYTRAVDWWGLGVLIFEMLVGESPFPGDDEEEVFDSIVNDEVRYPRFLSLEAIAVMRRLLRKNPERRLGSSERDAEDVKKQAFFRSIVWDDLLLRKVKPPFVPTINHLEDVSNFDEEFTSEKAQLTPPKEPRHLSEEEQVLFQDFSYTAEWC</sequence>
<dbReference type="RefSeq" id="XP_016928771.2">
    <property type="nucleotide sequence ID" value="XM_017073282.4"/>
</dbReference>
<evidence type="ECO:0000256" key="22">
    <source>
        <dbReference type="SAM" id="MobiDB-lite"/>
    </source>
</evidence>
<comment type="catalytic activity">
    <reaction evidence="18">
        <text>L-seryl-[protein] + ATP = O-phospho-L-seryl-[protein] + ADP + H(+)</text>
        <dbReference type="Rhea" id="RHEA:17989"/>
        <dbReference type="Rhea" id="RHEA-COMP:9863"/>
        <dbReference type="Rhea" id="RHEA-COMP:11604"/>
        <dbReference type="ChEBI" id="CHEBI:15378"/>
        <dbReference type="ChEBI" id="CHEBI:29999"/>
        <dbReference type="ChEBI" id="CHEBI:30616"/>
        <dbReference type="ChEBI" id="CHEBI:83421"/>
        <dbReference type="ChEBI" id="CHEBI:456216"/>
        <dbReference type="EC" id="2.7.11.13"/>
    </reaction>
</comment>
<evidence type="ECO:0000256" key="13">
    <source>
        <dbReference type="ARBA" id="ARBA00022777"/>
    </source>
</evidence>
<keyword evidence="13 28" id="KW-0418">Kinase</keyword>
<keyword evidence="15 19" id="KW-0175">Coiled coil</keyword>
<protein>
    <recommendedName>
        <fullName evidence="6">protein kinase C</fullName>
        <ecNumber evidence="6">2.7.11.13</ecNumber>
    </recommendedName>
</protein>
<dbReference type="InterPro" id="IPR017441">
    <property type="entry name" value="Protein_kinase_ATP_BS"/>
</dbReference>
<keyword evidence="14 20" id="KW-0067">ATP-binding</keyword>
<dbReference type="CDD" id="cd11625">
    <property type="entry name" value="HR1_PKN_3"/>
    <property type="match status" value="1"/>
</dbReference>
<dbReference type="PROSITE" id="PS00107">
    <property type="entry name" value="PROTEIN_KINASE_ATP"/>
    <property type="match status" value="1"/>
</dbReference>
<dbReference type="InterPro" id="IPR011072">
    <property type="entry name" value="HR1_rho-bd"/>
</dbReference>
<dbReference type="PROSITE" id="PS51860">
    <property type="entry name" value="REM_1"/>
    <property type="match status" value="3"/>
</dbReference>
<dbReference type="SUPFAM" id="SSF56112">
    <property type="entry name" value="Protein kinase-like (PK-like)"/>
    <property type="match status" value="1"/>
</dbReference>
<dbReference type="InterPro" id="IPR017892">
    <property type="entry name" value="Pkinase_C"/>
</dbReference>
<evidence type="ECO:0000256" key="15">
    <source>
        <dbReference type="ARBA" id="ARBA00023054"/>
    </source>
</evidence>
<feature type="compositionally biased region" description="Polar residues" evidence="22">
    <location>
        <begin position="927"/>
        <end position="940"/>
    </location>
</feature>
<feature type="region of interest" description="Disordered" evidence="22">
    <location>
        <begin position="666"/>
        <end position="718"/>
    </location>
</feature>
<evidence type="ECO:0000256" key="18">
    <source>
        <dbReference type="ARBA" id="ARBA00047470"/>
    </source>
</evidence>
<evidence type="ECO:0000259" key="26">
    <source>
        <dbReference type="PROSITE" id="PS51860"/>
    </source>
</evidence>
<dbReference type="GO" id="GO:0030496">
    <property type="term" value="C:midbody"/>
    <property type="evidence" value="ECO:0007669"/>
    <property type="project" value="UniProtKB-SubCell"/>
</dbReference>
<comment type="similarity">
    <text evidence="5">Belongs to the protein kinase superfamily. AGC Ser/Thr protein kinase family. PKC subfamily.</text>
</comment>
<dbReference type="PROSITE" id="PS50011">
    <property type="entry name" value="PROTEIN_KINASE_DOM"/>
    <property type="match status" value="1"/>
</dbReference>
<evidence type="ECO:0000256" key="6">
    <source>
        <dbReference type="ARBA" id="ARBA00012429"/>
    </source>
</evidence>
<reference evidence="28" key="1">
    <citation type="submission" date="2025-08" db="UniProtKB">
        <authorList>
            <consortium name="RefSeq"/>
        </authorList>
    </citation>
    <scope>IDENTIFICATION</scope>
</reference>
<dbReference type="SMART" id="SM00133">
    <property type="entry name" value="S_TK_X"/>
    <property type="match status" value="1"/>
</dbReference>
<feature type="domain" description="REM-1" evidence="26">
    <location>
        <begin position="336"/>
        <end position="416"/>
    </location>
</feature>
<feature type="coiled-coil region" evidence="21">
    <location>
        <begin position="860"/>
        <end position="892"/>
    </location>
</feature>
<evidence type="ECO:0000256" key="12">
    <source>
        <dbReference type="ARBA" id="ARBA00022741"/>
    </source>
</evidence>
<feature type="coiled-coil region" evidence="21">
    <location>
        <begin position="284"/>
        <end position="311"/>
    </location>
</feature>
<dbReference type="Pfam" id="PF00069">
    <property type="entry name" value="Pkinase"/>
    <property type="match status" value="1"/>
</dbReference>
<dbReference type="Gene3D" id="1.10.510.10">
    <property type="entry name" value="Transferase(Phosphotransferase) domain 1"/>
    <property type="match status" value="1"/>
</dbReference>
<dbReference type="GO" id="GO:0032154">
    <property type="term" value="C:cleavage furrow"/>
    <property type="evidence" value="ECO:0007669"/>
    <property type="project" value="UniProtKB-SubCell"/>
</dbReference>
<dbReference type="InterPro" id="IPR035892">
    <property type="entry name" value="C2_domain_sf"/>
</dbReference>
<evidence type="ECO:0000256" key="7">
    <source>
        <dbReference type="ARBA" id="ARBA00022490"/>
    </source>
</evidence>
<evidence type="ECO:0000256" key="10">
    <source>
        <dbReference type="ARBA" id="ARBA00022679"/>
    </source>
</evidence>
<dbReference type="CDD" id="cd11622">
    <property type="entry name" value="HR1_PKN_1"/>
    <property type="match status" value="1"/>
</dbReference>
<evidence type="ECO:0000256" key="14">
    <source>
        <dbReference type="ARBA" id="ARBA00022840"/>
    </source>
</evidence>
<keyword evidence="11" id="KW-0677">Repeat</keyword>
<dbReference type="Gene3D" id="3.30.200.20">
    <property type="entry name" value="Phosphorylase Kinase, domain 1"/>
    <property type="match status" value="1"/>
</dbReference>
<evidence type="ECO:0000256" key="17">
    <source>
        <dbReference type="ARBA" id="ARBA00047272"/>
    </source>
</evidence>
<dbReference type="SMART" id="SM00220">
    <property type="entry name" value="S_TKc"/>
    <property type="match status" value="1"/>
</dbReference>
<feature type="compositionally biased region" description="Basic and acidic residues" evidence="22">
    <location>
        <begin position="489"/>
        <end position="498"/>
    </location>
</feature>
<dbReference type="Pfam" id="PF00433">
    <property type="entry name" value="Pkinase_C"/>
    <property type="match status" value="1"/>
</dbReference>
<dbReference type="InterPro" id="IPR000008">
    <property type="entry name" value="C2_dom"/>
</dbReference>
<dbReference type="PROSITE" id="PS00108">
    <property type="entry name" value="PROTEIN_KINASE_ST"/>
    <property type="match status" value="1"/>
</dbReference>
<dbReference type="CTD" id="35950"/>
<dbReference type="SMART" id="SM00239">
    <property type="entry name" value="C2"/>
    <property type="match status" value="1"/>
</dbReference>
<dbReference type="SUPFAM" id="SSF46585">
    <property type="entry name" value="HR1 repeat"/>
    <property type="match status" value="3"/>
</dbReference>
<evidence type="ECO:0000256" key="20">
    <source>
        <dbReference type="PROSITE-ProRule" id="PRU10141"/>
    </source>
</evidence>
<dbReference type="InterPro" id="IPR011009">
    <property type="entry name" value="Kinase-like_dom_sf"/>
</dbReference>
<dbReference type="InterPro" id="IPR000961">
    <property type="entry name" value="AGC-kinase_C"/>
</dbReference>
<dbReference type="InterPro" id="IPR000719">
    <property type="entry name" value="Prot_kinase_dom"/>
</dbReference>
<feature type="compositionally biased region" description="Pro residues" evidence="22">
    <location>
        <begin position="965"/>
        <end position="979"/>
    </location>
</feature>
<dbReference type="CDD" id="cd05589">
    <property type="entry name" value="STKc_PKN"/>
    <property type="match status" value="1"/>
</dbReference>
<feature type="region of interest" description="Disordered" evidence="22">
    <location>
        <begin position="786"/>
        <end position="808"/>
    </location>
</feature>